<proteinExistence type="predicted"/>
<reference evidence="1 4" key="2">
    <citation type="submission" date="2018-11" db="EMBL/GenBank/DDBJ databases">
        <title>Proposal to divide the Flavobacteriaceae and reorganize its genera based on Amino Acid Identity values calculated from whole genome sequences.</title>
        <authorList>
            <person name="Nicholson A.C."/>
            <person name="Gulvik C.A."/>
            <person name="Whitney A.M."/>
            <person name="Humrighouse B.W."/>
            <person name="Bell M."/>
            <person name="Holmes B."/>
            <person name="Steigerwalt A.G."/>
            <person name="Villarma A."/>
            <person name="Sheth M."/>
            <person name="Batra D."/>
            <person name="Pryor J."/>
            <person name="Bernardet J.-F."/>
            <person name="Hugo C."/>
            <person name="Kampfer P."/>
            <person name="Newman J."/>
            <person name="McQuiston J.R."/>
        </authorList>
    </citation>
    <scope>NUCLEOTIDE SEQUENCE [LARGE SCALE GENOMIC DNA]</scope>
    <source>
        <strain evidence="1 4">DSM 16927</strain>
    </source>
</reference>
<dbReference type="EMBL" id="FTNZ01000017">
    <property type="protein sequence ID" value="SIS63280.1"/>
    <property type="molecule type" value="Genomic_DNA"/>
</dbReference>
<dbReference type="Proteomes" id="UP000186106">
    <property type="component" value="Unassembled WGS sequence"/>
</dbReference>
<keyword evidence="4" id="KW-1185">Reference proteome</keyword>
<dbReference type="RefSeq" id="WP_076357737.1">
    <property type="nucleotide sequence ID" value="NZ_CP033926.1"/>
</dbReference>
<organism evidence="2 3">
    <name type="scientific">Chryseobacterium joostei</name>
    <dbReference type="NCBI Taxonomy" id="112234"/>
    <lineage>
        <taxon>Bacteria</taxon>
        <taxon>Pseudomonadati</taxon>
        <taxon>Bacteroidota</taxon>
        <taxon>Flavobacteriia</taxon>
        <taxon>Flavobacteriales</taxon>
        <taxon>Weeksellaceae</taxon>
        <taxon>Chryseobacterium group</taxon>
        <taxon>Chryseobacterium</taxon>
    </lineage>
</organism>
<name>A0A1N7KP93_9FLAO</name>
<dbReference type="EMBL" id="CP033926">
    <property type="protein sequence ID" value="AZB01818.1"/>
    <property type="molecule type" value="Genomic_DNA"/>
</dbReference>
<evidence type="ECO:0000313" key="3">
    <source>
        <dbReference type="Proteomes" id="UP000186106"/>
    </source>
</evidence>
<dbReference type="Proteomes" id="UP000279541">
    <property type="component" value="Chromosome"/>
</dbReference>
<sequence length="215" mass="24874">MGEVNSRDPRFLARFDESCLVSEGDIETPVRSVEDTHLKEEKTVSEKLNAFLNLNKSEEIDSIDINFDKSLEKTERWINHLYFSQDMLYDKSSSSMVTISGLKNAVVFNNSDLDYTFYRDFPSTQQQSIALNNGKDRNAKLILIGENEERCYAINVLYGFHTSIIFDRGELISVDYYPMNREFSPYRRELFKEITERKAVIISAAKNGIFLGMKN</sequence>
<evidence type="ECO:0000313" key="1">
    <source>
        <dbReference type="EMBL" id="AZB01818.1"/>
    </source>
</evidence>
<dbReference type="AlphaFoldDB" id="A0A1N7KP93"/>
<evidence type="ECO:0000313" key="2">
    <source>
        <dbReference type="EMBL" id="SIS63280.1"/>
    </source>
</evidence>
<evidence type="ECO:0000313" key="4">
    <source>
        <dbReference type="Proteomes" id="UP000279541"/>
    </source>
</evidence>
<dbReference type="STRING" id="112234.SAMN05421768_1174"/>
<dbReference type="KEGG" id="cjt:EG359_20470"/>
<accession>A0A1N7KP93</accession>
<gene>
    <name evidence="1" type="ORF">EG359_20470</name>
    <name evidence="2" type="ORF">SAMN05421768_1174</name>
</gene>
<protein>
    <submittedName>
        <fullName evidence="2">Uncharacterized protein</fullName>
    </submittedName>
</protein>
<reference evidence="2 3" key="1">
    <citation type="submission" date="2017-01" db="EMBL/GenBank/DDBJ databases">
        <authorList>
            <person name="Mah S.A."/>
            <person name="Swanson W.J."/>
            <person name="Moy G.W."/>
            <person name="Vacquier V.D."/>
        </authorList>
    </citation>
    <scope>NUCLEOTIDE SEQUENCE [LARGE SCALE GENOMIC DNA]</scope>
    <source>
        <strain evidence="2 3">DSM 16927</strain>
    </source>
</reference>